<dbReference type="InterPro" id="IPR005804">
    <property type="entry name" value="FA_desaturase_dom"/>
</dbReference>
<evidence type="ECO:0000256" key="3">
    <source>
        <dbReference type="ARBA" id="ARBA00009295"/>
    </source>
</evidence>
<keyword evidence="4" id="KW-0349">Heme</keyword>
<reference evidence="14 15" key="1">
    <citation type="journal article" date="2008" name="Nature">
        <title>The Trichoplax genome and the nature of placozoans.</title>
        <authorList>
            <person name="Srivastava M."/>
            <person name="Begovic E."/>
            <person name="Chapman J."/>
            <person name="Putnam N.H."/>
            <person name="Hellsten U."/>
            <person name="Kawashima T."/>
            <person name="Kuo A."/>
            <person name="Mitros T."/>
            <person name="Salamov A."/>
            <person name="Carpenter M.L."/>
            <person name="Signorovitch A.Y."/>
            <person name="Moreno M.A."/>
            <person name="Kamm K."/>
            <person name="Grimwood J."/>
            <person name="Schmutz J."/>
            <person name="Shapiro H."/>
            <person name="Grigoriev I.V."/>
            <person name="Buss L.W."/>
            <person name="Schierwater B."/>
            <person name="Dellaporta S.L."/>
            <person name="Rokhsar D.S."/>
        </authorList>
    </citation>
    <scope>NUCLEOTIDE SEQUENCE [LARGE SCALE GENOMIC DNA]</scope>
    <source>
        <strain evidence="14 15">Grell-BS-1999</strain>
    </source>
</reference>
<dbReference type="CTD" id="6750008"/>
<dbReference type="CDD" id="cd03506">
    <property type="entry name" value="Delta6-FADS-like"/>
    <property type="match status" value="1"/>
</dbReference>
<dbReference type="PIRSF" id="PIRSF015921">
    <property type="entry name" value="FA_sphinglp_des"/>
    <property type="match status" value="1"/>
</dbReference>
<keyword evidence="7 12" id="KW-1133">Transmembrane helix</keyword>
<keyword evidence="11 12" id="KW-0472">Membrane</keyword>
<evidence type="ECO:0000256" key="6">
    <source>
        <dbReference type="ARBA" id="ARBA00022723"/>
    </source>
</evidence>
<evidence type="ECO:0000256" key="12">
    <source>
        <dbReference type="SAM" id="Phobius"/>
    </source>
</evidence>
<keyword evidence="6" id="KW-0479">Metal-binding</keyword>
<dbReference type="PANTHER" id="PTHR19353:SF30">
    <property type="entry name" value="DELTA 8-(E)-SPHINGOLIPID DESATURASE"/>
    <property type="match status" value="1"/>
</dbReference>
<evidence type="ECO:0000256" key="4">
    <source>
        <dbReference type="ARBA" id="ARBA00022617"/>
    </source>
</evidence>
<dbReference type="GeneID" id="6750008"/>
<feature type="domain" description="Cytochrome b5 heme-binding" evidence="13">
    <location>
        <begin position="24"/>
        <end position="99"/>
    </location>
</feature>
<comment type="pathway">
    <text evidence="2">Lipid metabolism.</text>
</comment>
<dbReference type="KEGG" id="tad:TRIADDRAFT_36979"/>
<dbReference type="OrthoDB" id="260091at2759"/>
<evidence type="ECO:0000256" key="7">
    <source>
        <dbReference type="ARBA" id="ARBA00022989"/>
    </source>
</evidence>
<dbReference type="PROSITE" id="PS50255">
    <property type="entry name" value="CYTOCHROME_B5_2"/>
    <property type="match status" value="1"/>
</dbReference>
<dbReference type="GO" id="GO:0046872">
    <property type="term" value="F:metal ion binding"/>
    <property type="evidence" value="ECO:0007669"/>
    <property type="project" value="UniProtKB-KW"/>
</dbReference>
<name>B3RLV7_TRIAD</name>
<dbReference type="SUPFAM" id="SSF55856">
    <property type="entry name" value="Cytochrome b5-like heme/steroid binding domain"/>
    <property type="match status" value="1"/>
</dbReference>
<dbReference type="AlphaFoldDB" id="B3RLV7"/>
<keyword evidence="10" id="KW-0443">Lipid metabolism</keyword>
<dbReference type="GO" id="GO:0016020">
    <property type="term" value="C:membrane"/>
    <property type="evidence" value="ECO:0000318"/>
    <property type="project" value="GO_Central"/>
</dbReference>
<dbReference type="GO" id="GO:0006629">
    <property type="term" value="P:lipid metabolic process"/>
    <property type="evidence" value="ECO:0000318"/>
    <property type="project" value="GO_Central"/>
</dbReference>
<dbReference type="Proteomes" id="UP000009022">
    <property type="component" value="Unassembled WGS sequence"/>
</dbReference>
<dbReference type="InterPro" id="IPR036400">
    <property type="entry name" value="Cyt_B5-like_heme/steroid_sf"/>
</dbReference>
<feature type="transmembrane region" description="Helical" evidence="12">
    <location>
        <begin position="327"/>
        <end position="347"/>
    </location>
</feature>
<dbReference type="FunCoup" id="B3RLV7">
    <property type="interactions" value="1059"/>
</dbReference>
<dbReference type="OMA" id="CGWWMHE"/>
<dbReference type="eggNOG" id="KOG4232">
    <property type="taxonomic scope" value="Eukaryota"/>
</dbReference>
<keyword evidence="8" id="KW-0560">Oxidoreductase</keyword>
<dbReference type="EMBL" id="DS985241">
    <property type="protein sequence ID" value="EDV28853.1"/>
    <property type="molecule type" value="Genomic_DNA"/>
</dbReference>
<evidence type="ECO:0000256" key="11">
    <source>
        <dbReference type="ARBA" id="ARBA00023136"/>
    </source>
</evidence>
<dbReference type="Pfam" id="PF00173">
    <property type="entry name" value="Cyt-b5"/>
    <property type="match status" value="1"/>
</dbReference>
<dbReference type="PANTHER" id="PTHR19353">
    <property type="entry name" value="FATTY ACID DESATURASE 2"/>
    <property type="match status" value="1"/>
</dbReference>
<evidence type="ECO:0000313" key="15">
    <source>
        <dbReference type="Proteomes" id="UP000009022"/>
    </source>
</evidence>
<keyword evidence="15" id="KW-1185">Reference proteome</keyword>
<comment type="subcellular location">
    <subcellularLocation>
        <location evidence="1">Membrane</location>
        <topology evidence="1">Multi-pass membrane protein</topology>
    </subcellularLocation>
</comment>
<dbReference type="GO" id="GO:0016717">
    <property type="term" value="F:oxidoreductase activity, acting on paired donors, with oxidation of a pair of donors resulting in the reduction of molecular oxygen to two molecules of water"/>
    <property type="evidence" value="ECO:0000318"/>
    <property type="project" value="GO_Central"/>
</dbReference>
<gene>
    <name evidence="14" type="ORF">TRIADDRAFT_36979</name>
</gene>
<dbReference type="Gene3D" id="3.10.120.10">
    <property type="entry name" value="Cytochrome b5-like heme/steroid binding domain"/>
    <property type="match status" value="1"/>
</dbReference>
<dbReference type="PhylomeDB" id="B3RLV7"/>
<evidence type="ECO:0000256" key="8">
    <source>
        <dbReference type="ARBA" id="ARBA00023002"/>
    </source>
</evidence>
<evidence type="ECO:0000256" key="5">
    <source>
        <dbReference type="ARBA" id="ARBA00022692"/>
    </source>
</evidence>
<sequence>MTTVVKTVEAVNESNLRARKKNINTPYTIEEVAKHNTENDLWIIINNKVYDVTKWIPYHPGGNLPILNLGGHDVTDAFRGFHPDWAFKKLSAFQVGILTGYEPNQVVKDYRALDEKLRREGYYKTHYMFYAKLYLWLSFLFCLSMYLTIYTTELKWQMLGALVLGMFWQQLAFVGHDTGHISISHNRDIDGWIGSTVGNFFGGVSLAWWKRTHNVHHVVPNSVQHDPDIQHLPIFAVTDKVIPDGVFSNYHKKQMTFDSFAKFMVSNQHIFYYPVMAVARFNLYLQSILLLFSNVDVQCRKAEIVSVGLFWCWYIKVLGFLPSTSAMIAYVLISHVVAGLVHVQICLSHFPMETYDGVPYNSDDECYCITQLKTTLNVDCPEWLDWFHGGLQFQVEHHLFPRLPRHNLRHARKLVKELCKKHNLPYYEYGFVEANRLLLLTLKNAAEVAKKAKEVKFSLKNSIIGDLLYARG</sequence>
<evidence type="ECO:0000256" key="1">
    <source>
        <dbReference type="ARBA" id="ARBA00004141"/>
    </source>
</evidence>
<evidence type="ECO:0000313" key="14">
    <source>
        <dbReference type="EMBL" id="EDV28853.1"/>
    </source>
</evidence>
<accession>B3RLV7</accession>
<comment type="similarity">
    <text evidence="3">Belongs to the fatty acid desaturase type 1 family.</text>
</comment>
<dbReference type="InterPro" id="IPR012171">
    <property type="entry name" value="Fatty_acid_desaturase"/>
</dbReference>
<dbReference type="STRING" id="10228.B3RLV7"/>
<keyword evidence="9" id="KW-0408">Iron</keyword>
<evidence type="ECO:0000259" key="13">
    <source>
        <dbReference type="PROSITE" id="PS50255"/>
    </source>
</evidence>
<evidence type="ECO:0000256" key="2">
    <source>
        <dbReference type="ARBA" id="ARBA00005189"/>
    </source>
</evidence>
<dbReference type="Pfam" id="PF00487">
    <property type="entry name" value="FA_desaturase"/>
    <property type="match status" value="1"/>
</dbReference>
<evidence type="ECO:0000256" key="10">
    <source>
        <dbReference type="ARBA" id="ARBA00023098"/>
    </source>
</evidence>
<protein>
    <recommendedName>
        <fullName evidence="13">Cytochrome b5 heme-binding domain-containing protein</fullName>
    </recommendedName>
</protein>
<dbReference type="InParanoid" id="B3RLV7"/>
<dbReference type="SMART" id="SM01117">
    <property type="entry name" value="Cyt-b5"/>
    <property type="match status" value="1"/>
</dbReference>
<feature type="transmembrane region" description="Helical" evidence="12">
    <location>
        <begin position="270"/>
        <end position="292"/>
    </location>
</feature>
<organism evidence="14 15">
    <name type="scientific">Trichoplax adhaerens</name>
    <name type="common">Trichoplax reptans</name>
    <dbReference type="NCBI Taxonomy" id="10228"/>
    <lineage>
        <taxon>Eukaryota</taxon>
        <taxon>Metazoa</taxon>
        <taxon>Placozoa</taxon>
        <taxon>Uniplacotomia</taxon>
        <taxon>Trichoplacea</taxon>
        <taxon>Trichoplacidae</taxon>
        <taxon>Trichoplax</taxon>
    </lineage>
</organism>
<feature type="transmembrane region" description="Helical" evidence="12">
    <location>
        <begin position="304"/>
        <end position="321"/>
    </location>
</feature>
<dbReference type="HOGENOM" id="CLU_016265_2_0_1"/>
<dbReference type="InterPro" id="IPR001199">
    <property type="entry name" value="Cyt_B5-like_heme/steroid-bd"/>
</dbReference>
<evidence type="ECO:0000256" key="9">
    <source>
        <dbReference type="ARBA" id="ARBA00023004"/>
    </source>
</evidence>
<keyword evidence="5 12" id="KW-0812">Transmembrane</keyword>
<dbReference type="RefSeq" id="XP_002108055.1">
    <property type="nucleotide sequence ID" value="XM_002108019.1"/>
</dbReference>
<feature type="transmembrane region" description="Helical" evidence="12">
    <location>
        <begin position="133"/>
        <end position="150"/>
    </location>
</feature>
<proteinExistence type="inferred from homology"/>